<evidence type="ECO:0008006" key="4">
    <source>
        <dbReference type="Google" id="ProtNLM"/>
    </source>
</evidence>
<keyword evidence="2" id="KW-1185">Reference proteome</keyword>
<dbReference type="SUPFAM" id="SSF51735">
    <property type="entry name" value="NAD(P)-binding Rossmann-fold domains"/>
    <property type="match status" value="1"/>
</dbReference>
<evidence type="ECO:0000313" key="2">
    <source>
        <dbReference type="Proteomes" id="UP000050795"/>
    </source>
</evidence>
<proteinExistence type="inferred from homology"/>
<reference evidence="2" key="1">
    <citation type="submission" date="2022-06" db="EMBL/GenBank/DDBJ databases">
        <authorList>
            <person name="Berger JAMES D."/>
            <person name="Berger JAMES D."/>
        </authorList>
    </citation>
    <scope>NUCLEOTIDE SEQUENCE [LARGE SCALE GENOMIC DNA]</scope>
</reference>
<dbReference type="AlphaFoldDB" id="A0AA85JEY2"/>
<dbReference type="InterPro" id="IPR036291">
    <property type="entry name" value="NAD(P)-bd_dom_sf"/>
</dbReference>
<dbReference type="Gene3D" id="3.40.50.720">
    <property type="entry name" value="NAD(P)-binding Rossmann-like Domain"/>
    <property type="match status" value="1"/>
</dbReference>
<dbReference type="PRINTS" id="PR00081">
    <property type="entry name" value="GDHRDH"/>
</dbReference>
<reference evidence="3" key="2">
    <citation type="submission" date="2023-11" db="UniProtKB">
        <authorList>
            <consortium name="WormBaseParasite"/>
        </authorList>
    </citation>
    <scope>IDENTIFICATION</scope>
</reference>
<dbReference type="PANTHER" id="PTHR44147">
    <property type="entry name" value="DEHYDROGENASE/REDUCTASE SDR FAMILY MEMBER 1"/>
    <property type="match status" value="1"/>
</dbReference>
<comment type="similarity">
    <text evidence="1">Belongs to the short-chain dehydrogenases/reductases (SDR) family.</text>
</comment>
<dbReference type="InterPro" id="IPR002347">
    <property type="entry name" value="SDR_fam"/>
</dbReference>
<organism evidence="2 3">
    <name type="scientific">Trichobilharzia regenti</name>
    <name type="common">Nasal bird schistosome</name>
    <dbReference type="NCBI Taxonomy" id="157069"/>
    <lineage>
        <taxon>Eukaryota</taxon>
        <taxon>Metazoa</taxon>
        <taxon>Spiralia</taxon>
        <taxon>Lophotrochozoa</taxon>
        <taxon>Platyhelminthes</taxon>
        <taxon>Trematoda</taxon>
        <taxon>Digenea</taxon>
        <taxon>Strigeidida</taxon>
        <taxon>Schistosomatoidea</taxon>
        <taxon>Schistosomatidae</taxon>
        <taxon>Trichobilharzia</taxon>
    </lineage>
</organism>
<dbReference type="Pfam" id="PF00106">
    <property type="entry name" value="adh_short"/>
    <property type="match status" value="1"/>
</dbReference>
<evidence type="ECO:0000313" key="3">
    <source>
        <dbReference type="WBParaSite" id="TREG1_26180.2"/>
    </source>
</evidence>
<dbReference type="WBParaSite" id="TREG1_26180.2">
    <property type="protein sequence ID" value="TREG1_26180.2"/>
    <property type="gene ID" value="TREG1_26180"/>
</dbReference>
<dbReference type="Proteomes" id="UP000050795">
    <property type="component" value="Unassembled WGS sequence"/>
</dbReference>
<accession>A0AA85JEY2</accession>
<name>A0AA85JEY2_TRIRE</name>
<sequence>MLYIVVSCDFGYQISTCGVIRRRDSDYQVFPRMLFERRILCEMTDLSGCVCLVTGATRGIGKGVAVALGKCGATVYITGRTLRTPNDGVGGSLQETTDDINKYGGKAIPVVVDHSNETQVTDLFNRISREQNGRLDILVNNVYSAVSFISQNIKKPFYDIKNVSPGEAWDIVNNTGLKNHYVCCVLATRMMIEHQTKSDTNSPRPGLIVNITSFGAKTYLFNVAYGTGKAALDRMTKDMAKELKRAKVNISIVGVAPGLVRTEHMLNFADKGHLKLDFNNSESPELTGRVISQLASEPSKKLLSRSGQIMNVCDLAEQFGIKEDDGRAITNIRSIKFILSHFGFSIAKFIPNFVKVPEWLFDIILKYQ</sequence>
<dbReference type="PRINTS" id="PR00080">
    <property type="entry name" value="SDRFAMILY"/>
</dbReference>
<dbReference type="PANTHER" id="PTHR44147:SF2">
    <property type="entry name" value="DEHYDROGENASE_REDUCTASE SDR FAMILY MEMBER 1"/>
    <property type="match status" value="1"/>
</dbReference>
<protein>
    <recommendedName>
        <fullName evidence="4">Dehydrogenase/reductase SDR family member 1</fullName>
    </recommendedName>
</protein>
<evidence type="ECO:0000256" key="1">
    <source>
        <dbReference type="RuleBase" id="RU000363"/>
    </source>
</evidence>